<sequence length="551" mass="60407">MPRGCNLGCCNFISVWIHQLILSNVSELKILVSISGPLVLTYILDVAPILITTVFCGRLGKSELDAFALGNSIVILAGQSIGLGICSACDTFFSQIYGGKNLKLIGVVLQRGILILSLSCFPCWALFVNTKSILLLLGQDPTVAGLAEIYVLICIPALAGINLFNLEIRYLQNQEIIWPQVVASLLSCIINGVLNYVLLFVLKIGVIGAAISVTVSIIFKVILLFFYIWIRKIHVDTWPGWTKECLKDWGSYFALALPTMIMLSLKWWTFEIAIILSGLINLIELGGQSIMHQLMNLLNKISLALSLASCIRVGTFLGAGETEEAKKSARISFVIAAFPVFLGVGILIGLRREIASVFTSDSSLISLVSDIMPLCAVFQIVGSACNLFYGILRGIGMQKVGAFVTLCGYILIVFPMAVPLMFPAKLGVKGFWTGINIGLAVMDIVFVIYLWKANWKLITEEALERAGLKQMNEKSATTLEANGIASSEHFELNNYDTVDSTFSAKQDLEELCKQEENQSMKKLIVRRVFEALAIVSVLGIGLIIRFTIKDH</sequence>
<dbReference type="OrthoDB" id="2126698at2759"/>
<organism evidence="7 8">
    <name type="scientific">Xenopus laevis</name>
    <name type="common">African clawed frog</name>
    <dbReference type="NCBI Taxonomy" id="8355"/>
    <lineage>
        <taxon>Eukaryota</taxon>
        <taxon>Metazoa</taxon>
        <taxon>Chordata</taxon>
        <taxon>Craniata</taxon>
        <taxon>Vertebrata</taxon>
        <taxon>Euteleostomi</taxon>
        <taxon>Amphibia</taxon>
        <taxon>Batrachia</taxon>
        <taxon>Anura</taxon>
        <taxon>Pipoidea</taxon>
        <taxon>Pipidae</taxon>
        <taxon>Xenopodinae</taxon>
        <taxon>Xenopus</taxon>
        <taxon>Xenopus</taxon>
    </lineage>
</organism>
<feature type="transmembrane region" description="Helical" evidence="6">
    <location>
        <begin position="204"/>
        <end position="230"/>
    </location>
</feature>
<feature type="transmembrane region" description="Helical" evidence="6">
    <location>
        <begin position="430"/>
        <end position="451"/>
    </location>
</feature>
<dbReference type="GO" id="GO:0022857">
    <property type="term" value="F:transmembrane transporter activity"/>
    <property type="evidence" value="ECO:0000318"/>
    <property type="project" value="GO_Central"/>
</dbReference>
<accession>A0A1L8HFY2</accession>
<keyword evidence="4 6" id="KW-1133">Transmembrane helix</keyword>
<dbReference type="GO" id="GO:0016020">
    <property type="term" value="C:membrane"/>
    <property type="evidence" value="ECO:0000318"/>
    <property type="project" value="GO_Central"/>
</dbReference>
<feature type="transmembrane region" description="Helical" evidence="6">
    <location>
        <begin position="105"/>
        <end position="127"/>
    </location>
</feature>
<dbReference type="GO" id="GO:1990961">
    <property type="term" value="P:xenobiotic detoxification by transmembrane export across the plasma membrane"/>
    <property type="evidence" value="ECO:0007669"/>
    <property type="project" value="InterPro"/>
</dbReference>
<comment type="similarity">
    <text evidence="2 6">Belongs to the multi antimicrobial extrusion (MATE) (TC 2.A.66.1) family.</text>
</comment>
<dbReference type="RefSeq" id="XP_018102342.1">
    <property type="nucleotide sequence ID" value="XM_018246853.2"/>
</dbReference>
<dbReference type="GO" id="GO:0042910">
    <property type="term" value="F:xenobiotic transmembrane transporter activity"/>
    <property type="evidence" value="ECO:0007669"/>
    <property type="project" value="InterPro"/>
</dbReference>
<protein>
    <recommendedName>
        <fullName evidence="6">Multidrug and toxin extrusion protein</fullName>
    </recommendedName>
</protein>
<feature type="transmembrane region" description="Helical" evidence="6">
    <location>
        <begin position="300"/>
        <end position="319"/>
    </location>
</feature>
<proteinExistence type="inferred from homology"/>
<reference evidence="8" key="1">
    <citation type="submission" date="2025-08" db="UniProtKB">
        <authorList>
            <consortium name="RefSeq"/>
        </authorList>
    </citation>
    <scope>IDENTIFICATION</scope>
    <source>
        <strain evidence="8">J_2021</strain>
        <tissue evidence="8">Erythrocytes</tissue>
    </source>
</reference>
<feature type="transmembrane region" description="Helical" evidence="6">
    <location>
        <begin position="39"/>
        <end position="60"/>
    </location>
</feature>
<comment type="subcellular location">
    <subcellularLocation>
        <location evidence="1">Membrane</location>
        <topology evidence="1">Multi-pass membrane protein</topology>
    </subcellularLocation>
</comment>
<dbReference type="PaxDb" id="8355-A0A1L8HFY2"/>
<evidence type="ECO:0000256" key="4">
    <source>
        <dbReference type="ARBA" id="ARBA00022989"/>
    </source>
</evidence>
<evidence type="ECO:0000256" key="6">
    <source>
        <dbReference type="RuleBase" id="RU004914"/>
    </source>
</evidence>
<feature type="transmembrane region" description="Helical" evidence="6">
    <location>
        <begin position="72"/>
        <end position="93"/>
    </location>
</feature>
<dbReference type="PANTHER" id="PTHR11206">
    <property type="entry name" value="MULTIDRUG RESISTANCE PROTEIN"/>
    <property type="match status" value="1"/>
</dbReference>
<dbReference type="NCBIfam" id="TIGR00797">
    <property type="entry name" value="matE"/>
    <property type="match status" value="1"/>
</dbReference>
<feature type="transmembrane region" description="Helical" evidence="6">
    <location>
        <begin position="331"/>
        <end position="351"/>
    </location>
</feature>
<dbReference type="Pfam" id="PF01554">
    <property type="entry name" value="MatE"/>
    <property type="match status" value="2"/>
</dbReference>
<dbReference type="GO" id="GO:0015297">
    <property type="term" value="F:antiporter activity"/>
    <property type="evidence" value="ECO:0007669"/>
    <property type="project" value="InterPro"/>
</dbReference>
<keyword evidence="7" id="KW-1185">Reference proteome</keyword>
<dbReference type="Proteomes" id="UP000186698">
    <property type="component" value="Chromosome 2L"/>
</dbReference>
<evidence type="ECO:0000256" key="3">
    <source>
        <dbReference type="ARBA" id="ARBA00022692"/>
    </source>
</evidence>
<keyword evidence="5 6" id="KW-0472">Membrane</keyword>
<dbReference type="KEGG" id="xla:108708295"/>
<dbReference type="InterPro" id="IPR002528">
    <property type="entry name" value="MATE_fam"/>
</dbReference>
<keyword evidence="3 6" id="KW-0812">Transmembrane</keyword>
<dbReference type="STRING" id="8355.A0A1L8HFY2"/>
<gene>
    <name evidence="8" type="primary">LOC108708295</name>
</gene>
<dbReference type="InterPro" id="IPR045069">
    <property type="entry name" value="MATE_euk"/>
</dbReference>
<evidence type="ECO:0000256" key="5">
    <source>
        <dbReference type="ARBA" id="ARBA00023136"/>
    </source>
</evidence>
<feature type="transmembrane region" description="Helical" evidence="6">
    <location>
        <begin position="371"/>
        <end position="391"/>
    </location>
</feature>
<dbReference type="OMA" id="AHLYVMA"/>
<feature type="transmembrane region" description="Helical" evidence="6">
    <location>
        <begin position="176"/>
        <end position="198"/>
    </location>
</feature>
<feature type="transmembrane region" description="Helical" evidence="6">
    <location>
        <begin position="528"/>
        <end position="548"/>
    </location>
</feature>
<dbReference type="CDD" id="cd13132">
    <property type="entry name" value="MATE_eukaryotic"/>
    <property type="match status" value="1"/>
</dbReference>
<dbReference type="GeneID" id="108708295"/>
<evidence type="ECO:0000256" key="2">
    <source>
        <dbReference type="ARBA" id="ARBA00010199"/>
    </source>
</evidence>
<evidence type="ECO:0000256" key="1">
    <source>
        <dbReference type="ARBA" id="ARBA00004141"/>
    </source>
</evidence>
<feature type="transmembrane region" description="Helical" evidence="6">
    <location>
        <begin position="147"/>
        <end position="164"/>
    </location>
</feature>
<dbReference type="Bgee" id="108708295">
    <property type="expression patterns" value="Expressed in neurula embryo and 2 other cell types or tissues"/>
</dbReference>
<evidence type="ECO:0000313" key="8">
    <source>
        <dbReference type="RefSeq" id="XP_018102342.1"/>
    </source>
</evidence>
<name>A0A1L8HFY2_XENLA</name>
<dbReference type="CTD" id="108708295"/>
<feature type="transmembrane region" description="Helical" evidence="6">
    <location>
        <begin position="403"/>
        <end position="424"/>
    </location>
</feature>
<feature type="transmembrane region" description="Helical" evidence="6">
    <location>
        <begin position="251"/>
        <end position="280"/>
    </location>
</feature>
<dbReference type="AlphaFoldDB" id="A0A1L8HFY2"/>
<evidence type="ECO:0000313" key="7">
    <source>
        <dbReference type="Proteomes" id="UP000186698"/>
    </source>
</evidence>